<comment type="similarity">
    <text evidence="1">Belongs to the ATP-dependent AMP-binding enzyme family.</text>
</comment>
<keyword evidence="8" id="KW-1185">Reference proteome</keyword>
<dbReference type="EMBL" id="BAABBP010000029">
    <property type="protein sequence ID" value="GAA4001832.1"/>
    <property type="molecule type" value="Genomic_DNA"/>
</dbReference>
<comment type="caution">
    <text evidence="7">The sequence shown here is derived from an EMBL/GenBank/DDBJ whole genome shotgun (WGS) entry which is preliminary data.</text>
</comment>
<feature type="domain" description="AMP-binding enzyme C-terminal" evidence="6">
    <location>
        <begin position="435"/>
        <end position="512"/>
    </location>
</feature>
<dbReference type="PANTHER" id="PTHR43107:SF15">
    <property type="entry name" value="FATTY ACID TRANSPORT PROTEIN 3, ISOFORM A"/>
    <property type="match status" value="1"/>
</dbReference>
<name>A0ABP7RT71_9BURK</name>
<dbReference type="InterPro" id="IPR000873">
    <property type="entry name" value="AMP-dep_synth/lig_dom"/>
</dbReference>
<dbReference type="Proteomes" id="UP001501627">
    <property type="component" value="Unassembled WGS sequence"/>
</dbReference>
<dbReference type="InterPro" id="IPR045851">
    <property type="entry name" value="AMP-bd_C_sf"/>
</dbReference>
<protein>
    <submittedName>
        <fullName evidence="7">ATP-dependent acyl-CoA ligase</fullName>
    </submittedName>
</protein>
<sequence>MTQYADNIFPGLIANRAAELPDFPVLTIEGAGQRPDEVRSYRELWDNGRRMAQLMLQLGVQPGERIALLMANHAEFVEAMVAAGIVGAAVVPIDPRTKGDKLHFLLASSQCSAAFAADYALPHLQPLRARLPGLRWVLAFATDEGEQPLTAYADVVDWVAAAPLAVPDLPILSTDLDAPLELIFTSGTTGDPKGIVMTHRRYCETAALALRLFGYREGDVLYSGLSLTHANAQLLTLGAALACRLRCVLSRRFTKSRLWDITRKYGATSFTLLGGMTTAVYAEPPKADDADNPVRFVVSAGMPAALWQNFQQRFGVQILEFYGAAEGGLTFNYPGQGPVGSIGKPPPTLQHRIVDEAGNDVARGQQGELWFRHASGEPFVVQYYGNPGASARKCAGGWLHMGDVVHEDADGWLYFDYRQGSGIRRNGEFIATAFIEKAIAESGLVDDVYVYGVASEQLAPGEKEVVAAVVPKPGSSFDAQQLFAHCRQQLEAGMMPSFIQVLAQIPKTASEKPQERFLLETMEREPQAVHGRR</sequence>
<evidence type="ECO:0000313" key="7">
    <source>
        <dbReference type="EMBL" id="GAA4001832.1"/>
    </source>
</evidence>
<dbReference type="SUPFAM" id="SSF56801">
    <property type="entry name" value="Acetyl-CoA synthetase-like"/>
    <property type="match status" value="1"/>
</dbReference>
<keyword evidence="4" id="KW-0067">ATP-binding</keyword>
<organism evidence="7 8">
    <name type="scientific">Comamonas faecalis</name>
    <dbReference type="NCBI Taxonomy" id="1387849"/>
    <lineage>
        <taxon>Bacteria</taxon>
        <taxon>Pseudomonadati</taxon>
        <taxon>Pseudomonadota</taxon>
        <taxon>Betaproteobacteria</taxon>
        <taxon>Burkholderiales</taxon>
        <taxon>Comamonadaceae</taxon>
        <taxon>Comamonas</taxon>
    </lineage>
</organism>
<gene>
    <name evidence="7" type="ORF">GCM10022279_27210</name>
</gene>
<reference evidence="8" key="1">
    <citation type="journal article" date="2019" name="Int. J. Syst. Evol. Microbiol.">
        <title>The Global Catalogue of Microorganisms (GCM) 10K type strain sequencing project: providing services to taxonomists for standard genome sequencing and annotation.</title>
        <authorList>
            <consortium name="The Broad Institute Genomics Platform"/>
            <consortium name="The Broad Institute Genome Sequencing Center for Infectious Disease"/>
            <person name="Wu L."/>
            <person name="Ma J."/>
        </authorList>
    </citation>
    <scope>NUCLEOTIDE SEQUENCE [LARGE SCALE GENOMIC DNA]</scope>
    <source>
        <strain evidence="8">JCM 17561</strain>
    </source>
</reference>
<evidence type="ECO:0000256" key="4">
    <source>
        <dbReference type="ARBA" id="ARBA00022840"/>
    </source>
</evidence>
<dbReference type="RefSeq" id="WP_103045328.1">
    <property type="nucleotide sequence ID" value="NZ_BAABBP010000029.1"/>
</dbReference>
<dbReference type="Pfam" id="PF00501">
    <property type="entry name" value="AMP-binding"/>
    <property type="match status" value="1"/>
</dbReference>
<evidence type="ECO:0000259" key="6">
    <source>
        <dbReference type="Pfam" id="PF13193"/>
    </source>
</evidence>
<keyword evidence="3" id="KW-0547">Nucleotide-binding</keyword>
<dbReference type="InterPro" id="IPR042099">
    <property type="entry name" value="ANL_N_sf"/>
</dbReference>
<dbReference type="InterPro" id="IPR025110">
    <property type="entry name" value="AMP-bd_C"/>
</dbReference>
<proteinExistence type="inferred from homology"/>
<dbReference type="PANTHER" id="PTHR43107">
    <property type="entry name" value="LONG-CHAIN FATTY ACID TRANSPORT PROTEIN"/>
    <property type="match status" value="1"/>
</dbReference>
<feature type="domain" description="AMP-dependent synthetase/ligase" evidence="5">
    <location>
        <begin position="15"/>
        <end position="374"/>
    </location>
</feature>
<dbReference type="Pfam" id="PF13193">
    <property type="entry name" value="AMP-binding_C"/>
    <property type="match status" value="1"/>
</dbReference>
<evidence type="ECO:0000256" key="3">
    <source>
        <dbReference type="ARBA" id="ARBA00022741"/>
    </source>
</evidence>
<accession>A0ABP7RT71</accession>
<evidence type="ECO:0000259" key="5">
    <source>
        <dbReference type="Pfam" id="PF00501"/>
    </source>
</evidence>
<keyword evidence="2 7" id="KW-0436">Ligase</keyword>
<evidence type="ECO:0000256" key="1">
    <source>
        <dbReference type="ARBA" id="ARBA00006432"/>
    </source>
</evidence>
<evidence type="ECO:0000313" key="8">
    <source>
        <dbReference type="Proteomes" id="UP001501627"/>
    </source>
</evidence>
<dbReference type="Gene3D" id="3.30.300.30">
    <property type="match status" value="1"/>
</dbReference>
<dbReference type="InterPro" id="IPR020845">
    <property type="entry name" value="AMP-binding_CS"/>
</dbReference>
<dbReference type="Gene3D" id="3.40.50.12780">
    <property type="entry name" value="N-terminal domain of ligase-like"/>
    <property type="match status" value="1"/>
</dbReference>
<dbReference type="GO" id="GO:0016874">
    <property type="term" value="F:ligase activity"/>
    <property type="evidence" value="ECO:0007669"/>
    <property type="project" value="UniProtKB-KW"/>
</dbReference>
<evidence type="ECO:0000256" key="2">
    <source>
        <dbReference type="ARBA" id="ARBA00022598"/>
    </source>
</evidence>
<dbReference type="PROSITE" id="PS00455">
    <property type="entry name" value="AMP_BINDING"/>
    <property type="match status" value="1"/>
</dbReference>